<dbReference type="Proteomes" id="UP000663193">
    <property type="component" value="Chromosome 20"/>
</dbReference>
<dbReference type="OrthoDB" id="420422at2759"/>
<dbReference type="PANTHER" id="PTHR46644:SF2">
    <property type="entry name" value="DNA REPAIR PROTEIN XRCC2"/>
    <property type="match status" value="1"/>
</dbReference>
<evidence type="ECO:0000313" key="2">
    <source>
        <dbReference type="Proteomes" id="UP000663193"/>
    </source>
</evidence>
<gene>
    <name evidence="1" type="ORF">JI435_116740</name>
</gene>
<proteinExistence type="predicted"/>
<dbReference type="GO" id="GO:0000724">
    <property type="term" value="P:double-strand break repair via homologous recombination"/>
    <property type="evidence" value="ECO:0007669"/>
    <property type="project" value="InterPro"/>
</dbReference>
<dbReference type="GO" id="GO:0005657">
    <property type="term" value="C:replication fork"/>
    <property type="evidence" value="ECO:0007669"/>
    <property type="project" value="InterPro"/>
</dbReference>
<dbReference type="InterPro" id="IPR027417">
    <property type="entry name" value="P-loop_NTPase"/>
</dbReference>
<reference evidence="2" key="1">
    <citation type="journal article" date="2021" name="BMC Genomics">
        <title>Chromosome-level genome assembly and manually-curated proteome of model necrotroph Parastagonospora nodorum Sn15 reveals a genome-wide trove of candidate effector homologs, and redundancy of virulence-related functions within an accessory chromosome.</title>
        <authorList>
            <person name="Bertazzoni S."/>
            <person name="Jones D.A.B."/>
            <person name="Phan H.T."/>
            <person name="Tan K.-C."/>
            <person name="Hane J.K."/>
        </authorList>
    </citation>
    <scope>NUCLEOTIDE SEQUENCE [LARGE SCALE GENOMIC DNA]</scope>
    <source>
        <strain evidence="2">SN15 / ATCC MYA-4574 / FGSC 10173)</strain>
    </source>
</reference>
<dbReference type="PANTHER" id="PTHR46644">
    <property type="entry name" value="DNA REPAIR PROTEIN XRCC2"/>
    <property type="match status" value="1"/>
</dbReference>
<dbReference type="GO" id="GO:0033063">
    <property type="term" value="C:Rad51B-Rad51C-Rad51D-XRCC2 complex"/>
    <property type="evidence" value="ECO:0007669"/>
    <property type="project" value="InterPro"/>
</dbReference>
<dbReference type="VEuPathDB" id="FungiDB:JI435_116740"/>
<dbReference type="OMA" id="TAFFWQD"/>
<evidence type="ECO:0000313" key="1">
    <source>
        <dbReference type="EMBL" id="QRD06286.1"/>
    </source>
</evidence>
<accession>A0A7U2NQ24</accession>
<name>A0A7U2NQ24_PHANO</name>
<dbReference type="SUPFAM" id="SSF52540">
    <property type="entry name" value="P-loop containing nucleoside triphosphate hydrolases"/>
    <property type="match status" value="1"/>
</dbReference>
<organism evidence="1 2">
    <name type="scientific">Phaeosphaeria nodorum (strain SN15 / ATCC MYA-4574 / FGSC 10173)</name>
    <name type="common">Glume blotch fungus</name>
    <name type="synonym">Parastagonospora nodorum</name>
    <dbReference type="NCBI Taxonomy" id="321614"/>
    <lineage>
        <taxon>Eukaryota</taxon>
        <taxon>Fungi</taxon>
        <taxon>Dikarya</taxon>
        <taxon>Ascomycota</taxon>
        <taxon>Pezizomycotina</taxon>
        <taxon>Dothideomycetes</taxon>
        <taxon>Pleosporomycetidae</taxon>
        <taxon>Pleosporales</taxon>
        <taxon>Pleosporineae</taxon>
        <taxon>Phaeosphaeriaceae</taxon>
        <taxon>Parastagonospora</taxon>
    </lineage>
</organism>
<sequence length="349" mass="38076">MSVGASAGEGAKKLGEKLMAEVEVEDLSSVLKSLRELRVAPNETPNTHIFFGIPEIDILFPSSTSPILELVSPPPTHHPSGAGKTSLLYLIIAHAILPTTFSSTPLSGQNAAVILFDPLHHFSVPRLAKVIFTIISTTLHSAAKEIEPLKPAIKTLIATSLLHVHIFRPQSWSATLSTLKSMPDYLFDEERHKSKHRRIHSIVLEDVDAFVWSIRSSVSTDLTATPESNLTSASTLLTSALMQLHTQFSCGVILTSHSTTPSSFRPAIPTSWPKEVSTTRLAVRRVEVLKFAPALSVEEAEIERAQRWDVVKKGRFEVWKIGAGVGAGNGEGFVFRIGDEGVGIERNEK</sequence>
<protein>
    <recommendedName>
        <fullName evidence="3">DNA recombination and repair protein Rad51-like C-terminal domain-containing protein</fullName>
    </recommendedName>
</protein>
<dbReference type="EMBL" id="CP069042">
    <property type="protein sequence ID" value="QRD06286.1"/>
    <property type="molecule type" value="Genomic_DNA"/>
</dbReference>
<dbReference type="Gene3D" id="3.40.50.300">
    <property type="entry name" value="P-loop containing nucleotide triphosphate hydrolases"/>
    <property type="match status" value="1"/>
</dbReference>
<dbReference type="AlphaFoldDB" id="A0A7U2NQ24"/>
<dbReference type="InterPro" id="IPR030547">
    <property type="entry name" value="XRCC2"/>
</dbReference>
<keyword evidence="2" id="KW-1185">Reference proteome</keyword>
<evidence type="ECO:0008006" key="3">
    <source>
        <dbReference type="Google" id="ProtNLM"/>
    </source>
</evidence>